<dbReference type="HOGENOM" id="CLU_015740_5_1_11"/>
<dbReference type="STRING" id="396014.BF93_16195"/>
<accession>Z9JVA2</accession>
<dbReference type="FunFam" id="1.10.8.870:FF:000003">
    <property type="entry name" value="Glycerol-3-phosphate dehydrogenase"/>
    <property type="match status" value="1"/>
</dbReference>
<evidence type="ECO:0000259" key="13">
    <source>
        <dbReference type="Pfam" id="PF01266"/>
    </source>
</evidence>
<dbReference type="PANTHER" id="PTHR11985:SF31">
    <property type="entry name" value="GLYCEROL-3-PHOSPHATE DEHYDROGENASE 2"/>
    <property type="match status" value="1"/>
</dbReference>
<dbReference type="PROSITE" id="PS00978">
    <property type="entry name" value="FAD_G3PDH_2"/>
    <property type="match status" value="1"/>
</dbReference>
<evidence type="ECO:0000256" key="9">
    <source>
        <dbReference type="ARBA" id="ARBA00023002"/>
    </source>
</evidence>
<comment type="subcellular location">
    <subcellularLocation>
        <location evidence="2">Cytoplasm</location>
    </subcellularLocation>
</comment>
<dbReference type="GO" id="GO:0046168">
    <property type="term" value="P:glycerol-3-phosphate catabolic process"/>
    <property type="evidence" value="ECO:0007669"/>
    <property type="project" value="TreeGrafter"/>
</dbReference>
<evidence type="ECO:0000313" key="16">
    <source>
        <dbReference type="Proteomes" id="UP000023067"/>
    </source>
</evidence>
<feature type="domain" description="Alpha-glycerophosphate oxidase C-terminal" evidence="14">
    <location>
        <begin position="419"/>
        <end position="542"/>
    </location>
</feature>
<dbReference type="GO" id="GO:0006071">
    <property type="term" value="P:glycerol metabolic process"/>
    <property type="evidence" value="ECO:0007669"/>
    <property type="project" value="UniProtKB-KW"/>
</dbReference>
<dbReference type="EMBL" id="JDYK01000006">
    <property type="protein sequence ID" value="EWS81702.1"/>
    <property type="molecule type" value="Genomic_DNA"/>
</dbReference>
<dbReference type="Gene3D" id="3.50.50.60">
    <property type="entry name" value="FAD/NAD(P)-binding domain"/>
    <property type="match status" value="1"/>
</dbReference>
<keyword evidence="16" id="KW-1185">Reference proteome</keyword>
<evidence type="ECO:0000256" key="7">
    <source>
        <dbReference type="ARBA" id="ARBA00022798"/>
    </source>
</evidence>
<evidence type="ECO:0000256" key="10">
    <source>
        <dbReference type="ARBA" id="ARBA00049055"/>
    </source>
</evidence>
<keyword evidence="6 11" id="KW-0285">Flavoprotein</keyword>
<evidence type="ECO:0000256" key="3">
    <source>
        <dbReference type="ARBA" id="ARBA00007330"/>
    </source>
</evidence>
<evidence type="ECO:0000256" key="8">
    <source>
        <dbReference type="ARBA" id="ARBA00022827"/>
    </source>
</evidence>
<proteinExistence type="inferred from homology"/>
<dbReference type="InterPro" id="IPR031656">
    <property type="entry name" value="DAO_C"/>
</dbReference>
<keyword evidence="5" id="KW-0963">Cytoplasm</keyword>
<dbReference type="Gene3D" id="1.10.8.870">
    <property type="entry name" value="Alpha-glycerophosphate oxidase, cap domain"/>
    <property type="match status" value="1"/>
</dbReference>
<evidence type="ECO:0000256" key="12">
    <source>
        <dbReference type="SAM" id="MobiDB-lite"/>
    </source>
</evidence>
<sequence>MPATPALKRSELTPDSRREHLARLRAATADAPLDVLVVGGGVNGAGAAFDAATRGLGVGLVEARDWASGTSSRSSKLMHGGLRYLQMLDFKLVAEALRERDLLIERTAPHLVKPIKFVFPFFKKVIDRGFIGSGVLLYDAMQSVGRKRAVPFHRHLLHAKMLEVFPALDGDKAVGALEYYDAQMDDARFVMMLVRSAAQHDAAVANYTTVIDYLHDGPRVIGARVRDEETGEEFDIHARETILAGGVWTQEQQELADADAGLEVLASKGIHVTVARDRIPAVPDTGIITQTEKSVLFIIPWDEYWVIGTTDTPWTEDVAHPAATSTDIDYVLEHANAILAQDLTLEDVIGVYTGLRPLLQPVKKAGGGASTKVSREHTVMEVEPGLSAIAGGKFTTYRVMAEDVVDFAIREDQPGRPSLTRTVPVIGAQGYAALVREKAEIAARYGFDEIRMDRLLFRYGTLLHDVLALIDEDPSLGTPLEHAPRYLRAEAVYAVRAEGARHLADVLQRRTRLDYETRDRGADAADEIAALVGPLLGWDAATTAREVETYRAFIDARLASEATSDDASAARAAASAPEVPARS</sequence>
<dbReference type="InterPro" id="IPR000447">
    <property type="entry name" value="G3P_DH_FAD-dep"/>
</dbReference>
<name>Z9JVA2_9MICO</name>
<dbReference type="InterPro" id="IPR006076">
    <property type="entry name" value="FAD-dep_OxRdtase"/>
</dbReference>
<keyword evidence="7" id="KW-0319">Glycerol metabolism</keyword>
<evidence type="ECO:0000256" key="5">
    <source>
        <dbReference type="ARBA" id="ARBA00022490"/>
    </source>
</evidence>
<dbReference type="SUPFAM" id="SSF51905">
    <property type="entry name" value="FAD/NAD(P)-binding domain"/>
    <property type="match status" value="1"/>
</dbReference>
<comment type="cofactor">
    <cofactor evidence="1 11">
        <name>FAD</name>
        <dbReference type="ChEBI" id="CHEBI:57692"/>
    </cofactor>
</comment>
<dbReference type="Pfam" id="PF01266">
    <property type="entry name" value="DAO"/>
    <property type="match status" value="1"/>
</dbReference>
<dbReference type="Pfam" id="PF16901">
    <property type="entry name" value="DAO_C"/>
    <property type="match status" value="1"/>
</dbReference>
<evidence type="ECO:0000256" key="6">
    <source>
        <dbReference type="ARBA" id="ARBA00022630"/>
    </source>
</evidence>
<evidence type="ECO:0000256" key="11">
    <source>
        <dbReference type="RuleBase" id="RU361217"/>
    </source>
</evidence>
<dbReference type="PATRIC" id="fig|396014.3.peg.1584"/>
<organism evidence="15 16">
    <name type="scientific">Brachybacterium phenoliresistens</name>
    <dbReference type="NCBI Taxonomy" id="396014"/>
    <lineage>
        <taxon>Bacteria</taxon>
        <taxon>Bacillati</taxon>
        <taxon>Actinomycetota</taxon>
        <taxon>Actinomycetes</taxon>
        <taxon>Micrococcales</taxon>
        <taxon>Dermabacteraceae</taxon>
        <taxon>Brachybacterium</taxon>
    </lineage>
</organism>
<dbReference type="AlphaFoldDB" id="Z9JVA2"/>
<evidence type="ECO:0000256" key="4">
    <source>
        <dbReference type="ARBA" id="ARBA00013029"/>
    </source>
</evidence>
<keyword evidence="9 11" id="KW-0560">Oxidoreductase</keyword>
<dbReference type="PROSITE" id="PS00977">
    <property type="entry name" value="FAD_G3PDH_1"/>
    <property type="match status" value="1"/>
</dbReference>
<evidence type="ECO:0000259" key="14">
    <source>
        <dbReference type="Pfam" id="PF16901"/>
    </source>
</evidence>
<comment type="catalytic activity">
    <reaction evidence="10 11">
        <text>a quinone + sn-glycerol 3-phosphate = dihydroxyacetone phosphate + a quinol</text>
        <dbReference type="Rhea" id="RHEA:18977"/>
        <dbReference type="ChEBI" id="CHEBI:24646"/>
        <dbReference type="ChEBI" id="CHEBI:57597"/>
        <dbReference type="ChEBI" id="CHEBI:57642"/>
        <dbReference type="ChEBI" id="CHEBI:132124"/>
        <dbReference type="EC" id="1.1.5.3"/>
    </reaction>
</comment>
<evidence type="ECO:0000313" key="15">
    <source>
        <dbReference type="EMBL" id="EWS81702.1"/>
    </source>
</evidence>
<dbReference type="PRINTS" id="PR01001">
    <property type="entry name" value="FADG3PDH"/>
</dbReference>
<dbReference type="GO" id="GO:0004368">
    <property type="term" value="F:glycerol-3-phosphate dehydrogenase (quinone) activity"/>
    <property type="evidence" value="ECO:0007669"/>
    <property type="project" value="UniProtKB-EC"/>
</dbReference>
<dbReference type="RefSeq" id="WP_038371777.1">
    <property type="nucleotide sequence ID" value="NZ_KK069991.1"/>
</dbReference>
<feature type="domain" description="FAD dependent oxidoreductase" evidence="13">
    <location>
        <begin position="34"/>
        <end position="361"/>
    </location>
</feature>
<dbReference type="Proteomes" id="UP000023067">
    <property type="component" value="Unassembled WGS sequence"/>
</dbReference>
<comment type="similarity">
    <text evidence="3 11">Belongs to the FAD-dependent glycerol-3-phosphate dehydrogenase family.</text>
</comment>
<gene>
    <name evidence="15" type="ORF">BF93_16195</name>
</gene>
<evidence type="ECO:0000256" key="2">
    <source>
        <dbReference type="ARBA" id="ARBA00004496"/>
    </source>
</evidence>
<dbReference type="eggNOG" id="COG0578">
    <property type="taxonomic scope" value="Bacteria"/>
</dbReference>
<dbReference type="PANTHER" id="PTHR11985">
    <property type="entry name" value="GLYCEROL-3-PHOSPHATE DEHYDROGENASE"/>
    <property type="match status" value="1"/>
</dbReference>
<reference evidence="15 16" key="1">
    <citation type="submission" date="2014-02" db="EMBL/GenBank/DDBJ databases">
        <title>Genome sequence of Brachybacterium phenoliresistens strain W13A50.</title>
        <authorList>
            <person name="Wang X."/>
        </authorList>
    </citation>
    <scope>NUCLEOTIDE SEQUENCE [LARGE SCALE GENOMIC DNA]</scope>
    <source>
        <strain evidence="15 16">W13A50</strain>
    </source>
</reference>
<comment type="caution">
    <text evidence="15">The sequence shown here is derived from an EMBL/GenBank/DDBJ whole genome shotgun (WGS) entry which is preliminary data.</text>
</comment>
<protein>
    <recommendedName>
        <fullName evidence="4 11">Glycerol-3-phosphate dehydrogenase</fullName>
        <ecNumber evidence="4 11">1.1.5.3</ecNumber>
    </recommendedName>
</protein>
<dbReference type="GO" id="GO:0009331">
    <property type="term" value="C:glycerol-3-phosphate dehydrogenase (FAD) complex"/>
    <property type="evidence" value="ECO:0007669"/>
    <property type="project" value="UniProtKB-UniRule"/>
</dbReference>
<dbReference type="OrthoDB" id="9766796at2"/>
<evidence type="ECO:0000256" key="1">
    <source>
        <dbReference type="ARBA" id="ARBA00001974"/>
    </source>
</evidence>
<keyword evidence="8" id="KW-0274">FAD</keyword>
<dbReference type="EC" id="1.1.5.3" evidence="4 11"/>
<dbReference type="InterPro" id="IPR038299">
    <property type="entry name" value="DAO_C_sf"/>
</dbReference>
<feature type="region of interest" description="Disordered" evidence="12">
    <location>
        <begin position="563"/>
        <end position="583"/>
    </location>
</feature>
<dbReference type="InterPro" id="IPR036188">
    <property type="entry name" value="FAD/NAD-bd_sf"/>
</dbReference>
<dbReference type="Gene3D" id="3.30.9.10">
    <property type="entry name" value="D-Amino Acid Oxidase, subunit A, domain 2"/>
    <property type="match status" value="1"/>
</dbReference>